<proteinExistence type="predicted"/>
<organism evidence="2">
    <name type="scientific">Klebsiella pneumoniae</name>
    <dbReference type="NCBI Taxonomy" id="573"/>
    <lineage>
        <taxon>Bacteria</taxon>
        <taxon>Pseudomonadati</taxon>
        <taxon>Pseudomonadota</taxon>
        <taxon>Gammaproteobacteria</taxon>
        <taxon>Enterobacterales</taxon>
        <taxon>Enterobacteriaceae</taxon>
        <taxon>Klebsiella/Raoultella group</taxon>
        <taxon>Klebsiella</taxon>
        <taxon>Klebsiella pneumoniae complex</taxon>
    </lineage>
</organism>
<dbReference type="InterPro" id="IPR032874">
    <property type="entry name" value="DDE_dom"/>
</dbReference>
<feature type="domain" description="DDE" evidence="1">
    <location>
        <begin position="87"/>
        <end position="180"/>
    </location>
</feature>
<dbReference type="PANTHER" id="PTHR35528:SF3">
    <property type="entry name" value="BLL1675 PROTEIN"/>
    <property type="match status" value="1"/>
</dbReference>
<dbReference type="PANTHER" id="PTHR35528">
    <property type="entry name" value="BLL1675 PROTEIN"/>
    <property type="match status" value="1"/>
</dbReference>
<protein>
    <submittedName>
        <fullName evidence="2">Mobile element protein</fullName>
    </submittedName>
</protein>
<evidence type="ECO:0000259" key="1">
    <source>
        <dbReference type="Pfam" id="PF13610"/>
    </source>
</evidence>
<name>A0A8B0SUA6_KLEPN</name>
<sequence length="188" mass="21210">MLAERGVNVDHSTIYRWVQRYAPEMEKNGCAGTGVTPSDLCPWHMDENLREGQWPLGVSVPGRRQPGAALSIFISPPVVTAKLHTGFWVKILNNVKKWQIPRFINTDKAPAYGRALALLKREGRCPSDVEHRQIKYRNNVIECDHGKLKRIIGATLGFKSMKTAYATIKGIEVMRALRKGRASAFLLW</sequence>
<dbReference type="EMBL" id="MN956836">
    <property type="protein sequence ID" value="QTX14601.1"/>
    <property type="molecule type" value="Genomic_DNA"/>
</dbReference>
<dbReference type="AlphaFoldDB" id="A0A8B0SUA6"/>
<accession>A0A8B0SUA6</accession>
<keyword evidence="2" id="KW-0614">Plasmid</keyword>
<dbReference type="Pfam" id="PF13610">
    <property type="entry name" value="DDE_Tnp_IS240"/>
    <property type="match status" value="1"/>
</dbReference>
<dbReference type="InterPro" id="IPR052183">
    <property type="entry name" value="IS_Transposase"/>
</dbReference>
<reference evidence="2" key="1">
    <citation type="submission" date="2020-01" db="EMBL/GenBank/DDBJ databases">
        <authorList>
            <person name="Qin S."/>
        </authorList>
    </citation>
    <scope>NUCLEOTIDE SEQUENCE</scope>
    <source>
        <strain evidence="2">CVir17-16-YZ6g</strain>
        <plasmid evidence="2">p17-15-vir-like</plasmid>
    </source>
</reference>
<evidence type="ECO:0000313" key="2">
    <source>
        <dbReference type="EMBL" id="QTX14601.1"/>
    </source>
</evidence>
<geneLocation type="plasmid" evidence="2">
    <name>p17-15-vir-like</name>
</geneLocation>